<dbReference type="RefSeq" id="WP_201429510.1">
    <property type="nucleotide sequence ID" value="NZ_JAEQBW010000001.1"/>
</dbReference>
<protein>
    <submittedName>
        <fullName evidence="2">Uncharacterized protein</fullName>
    </submittedName>
</protein>
<evidence type="ECO:0000256" key="1">
    <source>
        <dbReference type="SAM" id="Phobius"/>
    </source>
</evidence>
<keyword evidence="1" id="KW-1133">Transmembrane helix</keyword>
<feature type="transmembrane region" description="Helical" evidence="1">
    <location>
        <begin position="76"/>
        <end position="94"/>
    </location>
</feature>
<keyword evidence="3" id="KW-1185">Reference proteome</keyword>
<sequence>MHVLGYIILVIHFLLLLWSAGGFLEMILPRIPWKPFTNPEFPNWLLIIHWGSVLFASISFLYGYFAQWTKTPQIMAVAYGLMALVCVIETFGYMTSKTKYLAMGAEFLTYTVILLLLFKNKYFIDYFN</sequence>
<keyword evidence="1" id="KW-0472">Membrane</keyword>
<name>A0A934WVW9_9BACT</name>
<organism evidence="2 3">
    <name type="scientific">Marivirga aurantiaca</name>
    <dbReference type="NCBI Taxonomy" id="2802615"/>
    <lineage>
        <taxon>Bacteria</taxon>
        <taxon>Pseudomonadati</taxon>
        <taxon>Bacteroidota</taxon>
        <taxon>Cytophagia</taxon>
        <taxon>Cytophagales</taxon>
        <taxon>Marivirgaceae</taxon>
        <taxon>Marivirga</taxon>
    </lineage>
</organism>
<keyword evidence="1" id="KW-0812">Transmembrane</keyword>
<accession>A0A934WVW9</accession>
<feature type="transmembrane region" description="Helical" evidence="1">
    <location>
        <begin position="7"/>
        <end position="24"/>
    </location>
</feature>
<evidence type="ECO:0000313" key="2">
    <source>
        <dbReference type="EMBL" id="MBK6263825.1"/>
    </source>
</evidence>
<feature type="transmembrane region" description="Helical" evidence="1">
    <location>
        <begin position="100"/>
        <end position="118"/>
    </location>
</feature>
<comment type="caution">
    <text evidence="2">The sequence shown here is derived from an EMBL/GenBank/DDBJ whole genome shotgun (WGS) entry which is preliminary data.</text>
</comment>
<feature type="transmembrane region" description="Helical" evidence="1">
    <location>
        <begin position="44"/>
        <end position="64"/>
    </location>
</feature>
<proteinExistence type="predicted"/>
<gene>
    <name evidence="2" type="ORF">JKA74_02155</name>
</gene>
<evidence type="ECO:0000313" key="3">
    <source>
        <dbReference type="Proteomes" id="UP000611723"/>
    </source>
</evidence>
<dbReference type="EMBL" id="JAEQBW010000001">
    <property type="protein sequence ID" value="MBK6263825.1"/>
    <property type="molecule type" value="Genomic_DNA"/>
</dbReference>
<reference evidence="2" key="1">
    <citation type="submission" date="2021-01" db="EMBL/GenBank/DDBJ databases">
        <title>Marivirga aurantiaca sp. nov., isolated from intertidal surface sediments.</title>
        <authorList>
            <person name="Zhang M."/>
        </authorList>
    </citation>
    <scope>NUCLEOTIDE SEQUENCE</scope>
    <source>
        <strain evidence="2">S37H4</strain>
    </source>
</reference>
<dbReference type="AlphaFoldDB" id="A0A934WVW9"/>
<dbReference type="Proteomes" id="UP000611723">
    <property type="component" value="Unassembled WGS sequence"/>
</dbReference>